<dbReference type="Gene3D" id="3.90.1150.10">
    <property type="entry name" value="Aspartate Aminotransferase, domain 1"/>
    <property type="match status" value="1"/>
</dbReference>
<gene>
    <name evidence="3" type="ORF">CXX69_05175</name>
</gene>
<evidence type="ECO:0000259" key="2">
    <source>
        <dbReference type="Pfam" id="PF00266"/>
    </source>
</evidence>
<evidence type="ECO:0000256" key="1">
    <source>
        <dbReference type="ARBA" id="ARBA00022898"/>
    </source>
</evidence>
<dbReference type="Pfam" id="PF00266">
    <property type="entry name" value="Aminotran_5"/>
    <property type="match status" value="1"/>
</dbReference>
<dbReference type="InterPro" id="IPR015421">
    <property type="entry name" value="PyrdxlP-dep_Trfase_major"/>
</dbReference>
<name>A0A2V3HU39_9ARCH</name>
<reference evidence="3 4" key="1">
    <citation type="journal article" date="2015" name="Nat. Commun.">
        <title>Genomic and transcriptomic evidence for scavenging of diverse organic compounds by widespread deep-sea archaea.</title>
        <authorList>
            <person name="Li M."/>
            <person name="Baker B.J."/>
            <person name="Anantharaman K."/>
            <person name="Jain S."/>
            <person name="Breier J.A."/>
            <person name="Dick G.J."/>
        </authorList>
    </citation>
    <scope>NUCLEOTIDE SEQUENCE [LARGE SCALE GENOMIC DNA]</scope>
    <source>
        <strain evidence="3">Cayman_51_deep</strain>
    </source>
</reference>
<dbReference type="Gene3D" id="3.40.640.10">
    <property type="entry name" value="Type I PLP-dependent aspartate aminotransferase-like (Major domain)"/>
    <property type="match status" value="1"/>
</dbReference>
<feature type="domain" description="Aminotransferase class V" evidence="2">
    <location>
        <begin position="69"/>
        <end position="362"/>
    </location>
</feature>
<dbReference type="InterPro" id="IPR015422">
    <property type="entry name" value="PyrdxlP-dep_Trfase_small"/>
</dbReference>
<evidence type="ECO:0000313" key="3">
    <source>
        <dbReference type="EMBL" id="PXF21271.1"/>
    </source>
</evidence>
<dbReference type="EMBL" id="PSPG01000010">
    <property type="protein sequence ID" value="PXF21271.1"/>
    <property type="molecule type" value="Genomic_DNA"/>
</dbReference>
<organism evidence="3 4">
    <name type="scientific">Candidatus Thalassarchaeum betae</name>
    <dbReference type="NCBI Taxonomy" id="2599289"/>
    <lineage>
        <taxon>Archaea</taxon>
        <taxon>Methanobacteriati</taxon>
        <taxon>Thermoplasmatota</taxon>
        <taxon>Candidatus Poseidoniia</taxon>
        <taxon>Candidatus Poseidoniales</taxon>
        <taxon>Candidatus Thalassarchaeaceae</taxon>
        <taxon>Candidatus Thalassarchaeum</taxon>
    </lineage>
</organism>
<dbReference type="SUPFAM" id="SSF53383">
    <property type="entry name" value="PLP-dependent transferases"/>
    <property type="match status" value="1"/>
</dbReference>
<keyword evidence="1" id="KW-0663">Pyridoxal phosphate</keyword>
<evidence type="ECO:0000313" key="4">
    <source>
        <dbReference type="Proteomes" id="UP000248161"/>
    </source>
</evidence>
<dbReference type="PANTHER" id="PTHR43586:SF8">
    <property type="entry name" value="CYSTEINE DESULFURASE 1, CHLOROPLASTIC"/>
    <property type="match status" value="1"/>
</dbReference>
<comment type="caution">
    <text evidence="3">The sequence shown here is derived from an EMBL/GenBank/DDBJ whole genome shotgun (WGS) entry which is preliminary data.</text>
</comment>
<proteinExistence type="predicted"/>
<dbReference type="PANTHER" id="PTHR43586">
    <property type="entry name" value="CYSTEINE DESULFURASE"/>
    <property type="match status" value="1"/>
</dbReference>
<dbReference type="AlphaFoldDB" id="A0A2V3HU39"/>
<accession>A0A2V3HU39</accession>
<dbReference type="InterPro" id="IPR000192">
    <property type="entry name" value="Aminotrans_V_dom"/>
</dbReference>
<dbReference type="Proteomes" id="UP000248161">
    <property type="component" value="Unassembled WGS sequence"/>
</dbReference>
<dbReference type="InterPro" id="IPR015424">
    <property type="entry name" value="PyrdxlP-dep_Trfase"/>
</dbReference>
<sequence length="375" mass="40359">MALDTWTNLSYANVATTSPAAHRIASEWSDALARGGAAEFDGEAEKNVMIPLRRAAARMLSCGIEDVCVGSSATELLCSLAWAISPPSDSNIVSTRASFPSTVYPWRRVAEESGAEIRLAGHDEDFYTDPGEILALIDQDTSVVSLSHVEYSNGQRYDLSRFAEAAHSVGAMLIVDATQSMGMLPIDARATGADALVSSGYKWLRGTFGAAVGYISPSVRGDLVPGLLGFRSHSDLWDLRADRLELPDDASRFEYTTIHFGAALGLAAAVEELVERGMDEVWRHDLSLADIVVEGASSLGLGVVSPLSDAERSAIVSLRLPEGTSSEEIARRLRDEYRILVTSRAGLLRVSPHIDNDAEDVEMLFEALAELLGQT</sequence>
<protein>
    <recommendedName>
        <fullName evidence="2">Aminotransferase class V domain-containing protein</fullName>
    </recommendedName>
</protein>